<keyword evidence="2" id="KW-1185">Reference proteome</keyword>
<proteinExistence type="predicted"/>
<name>A0A9N9QLV3_9CUCU</name>
<dbReference type="Proteomes" id="UP001152799">
    <property type="component" value="Chromosome 2"/>
</dbReference>
<evidence type="ECO:0000313" key="1">
    <source>
        <dbReference type="EMBL" id="CAG9764080.1"/>
    </source>
</evidence>
<accession>A0A9N9QLV3</accession>
<protein>
    <submittedName>
        <fullName evidence="1">Uncharacterized protein</fullName>
    </submittedName>
</protein>
<gene>
    <name evidence="1" type="ORF">CEUTPL_LOCUS4725</name>
</gene>
<evidence type="ECO:0000313" key="2">
    <source>
        <dbReference type="Proteomes" id="UP001152799"/>
    </source>
</evidence>
<dbReference type="AlphaFoldDB" id="A0A9N9QLV3"/>
<sequence length="155" mass="18116">MSLLMCTGTQTPSFHVDYGIPLHARRSTDYRTSTGKNHGFIPEIPQDFDSRGKAKFQRELLDKDITIRNEYQSTYTKEYDEKYTDKDMPRNDLATNSQRVDFTRTVEERIFKTPPRPAAPKLTEMKDSYLLCHWTPPRDNHLDFTCQASNYLVSL</sequence>
<organism evidence="1 2">
    <name type="scientific">Ceutorhynchus assimilis</name>
    <name type="common">cabbage seed weevil</name>
    <dbReference type="NCBI Taxonomy" id="467358"/>
    <lineage>
        <taxon>Eukaryota</taxon>
        <taxon>Metazoa</taxon>
        <taxon>Ecdysozoa</taxon>
        <taxon>Arthropoda</taxon>
        <taxon>Hexapoda</taxon>
        <taxon>Insecta</taxon>
        <taxon>Pterygota</taxon>
        <taxon>Neoptera</taxon>
        <taxon>Endopterygota</taxon>
        <taxon>Coleoptera</taxon>
        <taxon>Polyphaga</taxon>
        <taxon>Cucujiformia</taxon>
        <taxon>Curculionidae</taxon>
        <taxon>Ceutorhynchinae</taxon>
        <taxon>Ceutorhynchus</taxon>
    </lineage>
</organism>
<reference evidence="1" key="1">
    <citation type="submission" date="2022-01" db="EMBL/GenBank/DDBJ databases">
        <authorList>
            <person name="King R."/>
        </authorList>
    </citation>
    <scope>NUCLEOTIDE SEQUENCE</scope>
</reference>
<dbReference type="EMBL" id="OU892278">
    <property type="protein sequence ID" value="CAG9764080.1"/>
    <property type="molecule type" value="Genomic_DNA"/>
</dbReference>